<feature type="transmembrane region" description="Helical" evidence="9">
    <location>
        <begin position="221"/>
        <end position="244"/>
    </location>
</feature>
<feature type="domain" description="MotA/TolQ/ExbB proton channel" evidence="11">
    <location>
        <begin position="137"/>
        <end position="256"/>
    </location>
</feature>
<keyword evidence="7 9" id="KW-0472">Membrane</keyword>
<evidence type="ECO:0000256" key="1">
    <source>
        <dbReference type="ARBA" id="ARBA00004651"/>
    </source>
</evidence>
<name>A0AAX2F6V7_9BACT</name>
<organism evidence="12 13">
    <name type="scientific">Prevotella scopos JCM 17725</name>
    <dbReference type="NCBI Taxonomy" id="1236518"/>
    <lineage>
        <taxon>Bacteria</taxon>
        <taxon>Pseudomonadati</taxon>
        <taxon>Bacteroidota</taxon>
        <taxon>Bacteroidia</taxon>
        <taxon>Bacteroidales</taxon>
        <taxon>Prevotellaceae</taxon>
        <taxon>Prevotella</taxon>
    </lineage>
</organism>
<feature type="transmembrane region" description="Helical" evidence="9">
    <location>
        <begin position="77"/>
        <end position="100"/>
    </location>
</feature>
<keyword evidence="6 9" id="KW-1133">Transmembrane helix</keyword>
<feature type="signal peptide" evidence="10">
    <location>
        <begin position="1"/>
        <end position="24"/>
    </location>
</feature>
<keyword evidence="13" id="KW-1185">Reference proteome</keyword>
<evidence type="ECO:0000313" key="13">
    <source>
        <dbReference type="Proteomes" id="UP000184105"/>
    </source>
</evidence>
<keyword evidence="5 8" id="KW-0653">Protein transport</keyword>
<dbReference type="PANTHER" id="PTHR30625:SF15">
    <property type="entry name" value="BIOPOLYMER TRANSPORT PROTEIN EXBB"/>
    <property type="match status" value="1"/>
</dbReference>
<dbReference type="GO" id="GO:0017038">
    <property type="term" value="P:protein import"/>
    <property type="evidence" value="ECO:0007669"/>
    <property type="project" value="TreeGrafter"/>
</dbReference>
<dbReference type="InterPro" id="IPR050790">
    <property type="entry name" value="ExbB/TolQ_transport"/>
</dbReference>
<evidence type="ECO:0000256" key="4">
    <source>
        <dbReference type="ARBA" id="ARBA00022692"/>
    </source>
</evidence>
<reference evidence="12 13" key="1">
    <citation type="submission" date="2016-11" db="EMBL/GenBank/DDBJ databases">
        <authorList>
            <person name="Varghese N."/>
            <person name="Submissions S."/>
        </authorList>
    </citation>
    <scope>NUCLEOTIDE SEQUENCE [LARGE SCALE GENOMIC DNA]</scope>
    <source>
        <strain evidence="12 13">DSM 22613</strain>
    </source>
</reference>
<keyword evidence="4 9" id="KW-0812">Transmembrane</keyword>
<evidence type="ECO:0000256" key="7">
    <source>
        <dbReference type="ARBA" id="ARBA00023136"/>
    </source>
</evidence>
<comment type="subcellular location">
    <subcellularLocation>
        <location evidence="1">Cell membrane</location>
        <topology evidence="1">Multi-pass membrane protein</topology>
    </subcellularLocation>
    <subcellularLocation>
        <location evidence="8">Membrane</location>
        <topology evidence="8">Multi-pass membrane protein</topology>
    </subcellularLocation>
</comment>
<dbReference type="Proteomes" id="UP000184105">
    <property type="component" value="Unassembled WGS sequence"/>
</dbReference>
<dbReference type="RefSeq" id="WP_025839675.1">
    <property type="nucleotide sequence ID" value="NZ_BAKP01000049.1"/>
</dbReference>
<dbReference type="EMBL" id="FQWA01000042">
    <property type="protein sequence ID" value="SHG13979.1"/>
    <property type="molecule type" value="Genomic_DNA"/>
</dbReference>
<evidence type="ECO:0000256" key="8">
    <source>
        <dbReference type="RuleBase" id="RU004057"/>
    </source>
</evidence>
<evidence type="ECO:0000259" key="11">
    <source>
        <dbReference type="Pfam" id="PF01618"/>
    </source>
</evidence>
<gene>
    <name evidence="12" type="ORF">SAMN05444364_1426</name>
</gene>
<evidence type="ECO:0000256" key="3">
    <source>
        <dbReference type="ARBA" id="ARBA00022475"/>
    </source>
</evidence>
<evidence type="ECO:0000256" key="5">
    <source>
        <dbReference type="ARBA" id="ARBA00022927"/>
    </source>
</evidence>
<evidence type="ECO:0000256" key="10">
    <source>
        <dbReference type="SAM" id="SignalP"/>
    </source>
</evidence>
<keyword evidence="3" id="KW-1003">Cell membrane</keyword>
<sequence length="278" mass="29771">MKKLIALFSFITILTFFSSSLVSAQAPSAAATATADTLSDAALNDTGVADTATVKPTAEKDASFHQSLKQKFIEGNAGFMSLVALALVLGLAFCIERIIYLSLSEIDAKRFVGKLDDMIVAGEIEQAKALSRNTRGPVASICYQGLLRIDDSIENIERSITSYGSVQSANLEKGCSWITLFIAMAPSLGFLGTVIGMVMAFDQIQEAGDISPTIVASGMKVALITTIFGIIVALVLQVFYNYILSKIDHITAQMEESAISLLDAIMKYKLKANQNSNS</sequence>
<dbReference type="InterPro" id="IPR002898">
    <property type="entry name" value="MotA_ExbB_proton_chnl"/>
</dbReference>
<evidence type="ECO:0000256" key="2">
    <source>
        <dbReference type="ARBA" id="ARBA00022448"/>
    </source>
</evidence>
<dbReference type="GO" id="GO:0005886">
    <property type="term" value="C:plasma membrane"/>
    <property type="evidence" value="ECO:0007669"/>
    <property type="project" value="UniProtKB-SubCell"/>
</dbReference>
<accession>A0AAX2F6V7</accession>
<dbReference type="AlphaFoldDB" id="A0AAX2F6V7"/>
<proteinExistence type="inferred from homology"/>
<comment type="caution">
    <text evidence="12">The sequence shown here is derived from an EMBL/GenBank/DDBJ whole genome shotgun (WGS) entry which is preliminary data.</text>
</comment>
<feature type="transmembrane region" description="Helical" evidence="9">
    <location>
        <begin position="177"/>
        <end position="201"/>
    </location>
</feature>
<evidence type="ECO:0000313" key="12">
    <source>
        <dbReference type="EMBL" id="SHG13979.1"/>
    </source>
</evidence>
<keyword evidence="10" id="KW-0732">Signal</keyword>
<dbReference type="PANTHER" id="PTHR30625">
    <property type="entry name" value="PROTEIN TOLQ"/>
    <property type="match status" value="1"/>
</dbReference>
<keyword evidence="2 8" id="KW-0813">Transport</keyword>
<evidence type="ECO:0000256" key="9">
    <source>
        <dbReference type="SAM" id="Phobius"/>
    </source>
</evidence>
<feature type="chain" id="PRO_5043600966" evidence="10">
    <location>
        <begin position="25"/>
        <end position="278"/>
    </location>
</feature>
<evidence type="ECO:0000256" key="6">
    <source>
        <dbReference type="ARBA" id="ARBA00022989"/>
    </source>
</evidence>
<comment type="similarity">
    <text evidence="8">Belongs to the exbB/tolQ family.</text>
</comment>
<protein>
    <submittedName>
        <fullName evidence="12">Biopolymer transport protein ExbB</fullName>
    </submittedName>
</protein>
<dbReference type="Pfam" id="PF01618">
    <property type="entry name" value="MotA_ExbB"/>
    <property type="match status" value="1"/>
</dbReference>